<accession>A0A2S1YSK9</accession>
<dbReference type="Proteomes" id="UP000245250">
    <property type="component" value="Chromosome"/>
</dbReference>
<evidence type="ECO:0000313" key="2">
    <source>
        <dbReference type="Proteomes" id="UP000245250"/>
    </source>
</evidence>
<name>A0A2S1YSK9_9FLAO</name>
<proteinExistence type="predicted"/>
<dbReference type="PROSITE" id="PS51257">
    <property type="entry name" value="PROKAR_LIPOPROTEIN"/>
    <property type="match status" value="1"/>
</dbReference>
<gene>
    <name evidence="1" type="ORF">HYN56_23800</name>
</gene>
<dbReference type="AlphaFoldDB" id="A0A2S1YSK9"/>
<keyword evidence="2" id="KW-1185">Reference proteome</keyword>
<evidence type="ECO:0000313" key="1">
    <source>
        <dbReference type="EMBL" id="AWK07090.1"/>
    </source>
</evidence>
<reference evidence="1 2" key="1">
    <citation type="submission" date="2018-05" db="EMBL/GenBank/DDBJ databases">
        <title>Genome sequencing of Flavobacterium sp. HYN0056.</title>
        <authorList>
            <person name="Yi H."/>
            <person name="Baek C."/>
        </authorList>
    </citation>
    <scope>NUCLEOTIDE SEQUENCE [LARGE SCALE GENOMIC DNA]</scope>
    <source>
        <strain evidence="1 2">HYN0056</strain>
    </source>
</reference>
<sequence length="120" mass="13791">MVIFKNSKMKKIIVFFIVIAIFGCSTKSELYKETDSFVQSLQTEYESYGFSPEKYSKTTGDGLYTISPIGRLINVKIQKVVSSEEYENLKKEIEEHYKGDTRVKSVYICQAGTIMIDCRN</sequence>
<organism evidence="1 2">
    <name type="scientific">Flavobacterium crocinum</name>
    <dbReference type="NCBI Taxonomy" id="2183896"/>
    <lineage>
        <taxon>Bacteria</taxon>
        <taxon>Pseudomonadati</taxon>
        <taxon>Bacteroidota</taxon>
        <taxon>Flavobacteriia</taxon>
        <taxon>Flavobacteriales</taxon>
        <taxon>Flavobacteriaceae</taxon>
        <taxon>Flavobacterium</taxon>
    </lineage>
</organism>
<dbReference type="KEGG" id="fcr:HYN56_23800"/>
<dbReference type="EMBL" id="CP029255">
    <property type="protein sequence ID" value="AWK07090.1"/>
    <property type="molecule type" value="Genomic_DNA"/>
</dbReference>
<protein>
    <submittedName>
        <fullName evidence="1">ABC transporter</fullName>
    </submittedName>
</protein>